<dbReference type="STRING" id="1236501.GCA_000613865_00810"/>
<sequence length="269" mass="28495">MTEMDLVTDKSLSACLRSLRVSGLCAAGVLGVSAITAASSHAQLATDHPRLTPGRDAVIDYVFQPRPTEQDLQAGAKADTPVASRHVQVLYSGDGGLMRINYMTGMEGDQSRGAVIINRAAQEVLVIINDRHIYTRLVQQEGVRNPFLLDMSMQFTKTGSSVVAGQPCTTWRAVSAQGKAETCVTDDGFVLQQDGVDVDGLNGSLRATKVAYDIVPVSAFQPPAGFVEVTPHSPRPDAATQSQSQPSTMGVGPTATLPTGNTNPEGENR</sequence>
<name>A0A252BW77_9PROT</name>
<organism evidence="3 4">
    <name type="scientific">Acetobacter okinawensis</name>
    <dbReference type="NCBI Taxonomy" id="1076594"/>
    <lineage>
        <taxon>Bacteria</taxon>
        <taxon>Pseudomonadati</taxon>
        <taxon>Pseudomonadota</taxon>
        <taxon>Alphaproteobacteria</taxon>
        <taxon>Acetobacterales</taxon>
        <taxon>Acetobacteraceae</taxon>
        <taxon>Acetobacter</taxon>
    </lineage>
</organism>
<dbReference type="InterPro" id="IPR025524">
    <property type="entry name" value="DUF4412"/>
</dbReference>
<reference evidence="4" key="1">
    <citation type="submission" date="2014-06" db="EMBL/GenBank/DDBJ databases">
        <authorList>
            <person name="Winans N.J."/>
            <person name="Newell P.D."/>
            <person name="Douglas A.E."/>
        </authorList>
    </citation>
    <scope>NUCLEOTIDE SEQUENCE [LARGE SCALE GENOMIC DNA]</scope>
</reference>
<feature type="compositionally biased region" description="Polar residues" evidence="1">
    <location>
        <begin position="256"/>
        <end position="269"/>
    </location>
</feature>
<dbReference type="Proteomes" id="UP000194931">
    <property type="component" value="Unassembled WGS sequence"/>
</dbReference>
<feature type="region of interest" description="Disordered" evidence="1">
    <location>
        <begin position="227"/>
        <end position="269"/>
    </location>
</feature>
<evidence type="ECO:0000313" key="3">
    <source>
        <dbReference type="EMBL" id="OUJ13205.1"/>
    </source>
</evidence>
<accession>A0A252BW77</accession>
<feature type="compositionally biased region" description="Polar residues" evidence="1">
    <location>
        <begin position="239"/>
        <end position="248"/>
    </location>
</feature>
<comment type="caution">
    <text evidence="3">The sequence shown here is derived from an EMBL/GenBank/DDBJ whole genome shotgun (WGS) entry which is preliminary data.</text>
</comment>
<evidence type="ECO:0000256" key="1">
    <source>
        <dbReference type="SAM" id="MobiDB-lite"/>
    </source>
</evidence>
<proteinExistence type="predicted"/>
<dbReference type="eggNOG" id="ENOG50344J5">
    <property type="taxonomic scope" value="Bacteria"/>
</dbReference>
<feature type="domain" description="DUF4412" evidence="2">
    <location>
        <begin position="95"/>
        <end position="187"/>
    </location>
</feature>
<gene>
    <name evidence="3" type="ORF">HK26_09750</name>
</gene>
<dbReference type="AlphaFoldDB" id="A0A252BW77"/>
<protein>
    <recommendedName>
        <fullName evidence="2">DUF4412 domain-containing protein</fullName>
    </recommendedName>
</protein>
<dbReference type="EMBL" id="JOPJ01000006">
    <property type="protein sequence ID" value="OUJ13205.1"/>
    <property type="molecule type" value="Genomic_DNA"/>
</dbReference>
<keyword evidence="4" id="KW-1185">Reference proteome</keyword>
<evidence type="ECO:0000259" key="2">
    <source>
        <dbReference type="Pfam" id="PF14371"/>
    </source>
</evidence>
<dbReference type="Pfam" id="PF14371">
    <property type="entry name" value="DUF4412"/>
    <property type="match status" value="1"/>
</dbReference>
<evidence type="ECO:0000313" key="4">
    <source>
        <dbReference type="Proteomes" id="UP000194931"/>
    </source>
</evidence>